<organism evidence="1">
    <name type="scientific">Tanacetum cinerariifolium</name>
    <name type="common">Dalmatian daisy</name>
    <name type="synonym">Chrysanthemum cinerariifolium</name>
    <dbReference type="NCBI Taxonomy" id="118510"/>
    <lineage>
        <taxon>Eukaryota</taxon>
        <taxon>Viridiplantae</taxon>
        <taxon>Streptophyta</taxon>
        <taxon>Embryophyta</taxon>
        <taxon>Tracheophyta</taxon>
        <taxon>Spermatophyta</taxon>
        <taxon>Magnoliopsida</taxon>
        <taxon>eudicotyledons</taxon>
        <taxon>Gunneridae</taxon>
        <taxon>Pentapetalae</taxon>
        <taxon>asterids</taxon>
        <taxon>campanulids</taxon>
        <taxon>Asterales</taxon>
        <taxon>Asteraceae</taxon>
        <taxon>Asteroideae</taxon>
        <taxon>Anthemideae</taxon>
        <taxon>Anthemidinae</taxon>
        <taxon>Tanacetum</taxon>
    </lineage>
</organism>
<dbReference type="PANTHER" id="PTHR22931">
    <property type="entry name" value="PHOSPHOENOLPYRUVATE DIKINASE-RELATED"/>
    <property type="match status" value="1"/>
</dbReference>
<dbReference type="SUPFAM" id="SSF51621">
    <property type="entry name" value="Phosphoenolpyruvate/pyruvate domain"/>
    <property type="match status" value="1"/>
</dbReference>
<dbReference type="PANTHER" id="PTHR22931:SF9">
    <property type="entry name" value="PYRUVATE, PHOSPHATE DIKINASE 1, CHLOROPLASTIC"/>
    <property type="match status" value="1"/>
</dbReference>
<dbReference type="AlphaFoldDB" id="A0A699JQ65"/>
<keyword evidence="1" id="KW-0670">Pyruvate</keyword>
<dbReference type="EMBL" id="BKCJ010437844">
    <property type="protein sequence ID" value="GFA51671.1"/>
    <property type="molecule type" value="Genomic_DNA"/>
</dbReference>
<dbReference type="Gene3D" id="3.20.20.60">
    <property type="entry name" value="Phosphoenolpyruvate-binding domains"/>
    <property type="match status" value="1"/>
</dbReference>
<reference evidence="1" key="1">
    <citation type="journal article" date="2019" name="Sci. Rep.">
        <title>Draft genome of Tanacetum cinerariifolium, the natural source of mosquito coil.</title>
        <authorList>
            <person name="Yamashiro T."/>
            <person name="Shiraishi A."/>
            <person name="Satake H."/>
            <person name="Nakayama K."/>
        </authorList>
    </citation>
    <scope>NUCLEOTIDE SEQUENCE</scope>
</reference>
<dbReference type="GO" id="GO:0050242">
    <property type="term" value="F:pyruvate, phosphate dikinase activity"/>
    <property type="evidence" value="ECO:0007669"/>
    <property type="project" value="InterPro"/>
</dbReference>
<keyword evidence="1" id="KW-0808">Transferase</keyword>
<gene>
    <name evidence="1" type="ORF">Tci_623643</name>
</gene>
<keyword evidence="1" id="KW-0418">Kinase</keyword>
<protein>
    <submittedName>
        <fullName evidence="1">Pyruvate, phosphate dikinase, chloroplastic-like</fullName>
    </submittedName>
</protein>
<sequence length="82" mass="9072">KKRKAASDLLLPYQIPDFKGIFRPMDGIPVTNSLLDPPLHVFLPDGDLEQIVGAKKEWGLSLKAKVRVLHSAQLDVTVSSNH</sequence>
<name>A0A699JQ65_TANCI</name>
<accession>A0A699JQ65</accession>
<evidence type="ECO:0000313" key="1">
    <source>
        <dbReference type="EMBL" id="GFA51671.1"/>
    </source>
</evidence>
<dbReference type="InterPro" id="IPR015813">
    <property type="entry name" value="Pyrv/PenolPyrv_kinase-like_dom"/>
</dbReference>
<dbReference type="GO" id="GO:0016301">
    <property type="term" value="F:kinase activity"/>
    <property type="evidence" value="ECO:0007669"/>
    <property type="project" value="UniProtKB-KW"/>
</dbReference>
<comment type="caution">
    <text evidence="1">The sequence shown here is derived from an EMBL/GenBank/DDBJ whole genome shotgun (WGS) entry which is preliminary data.</text>
</comment>
<dbReference type="InterPro" id="IPR040442">
    <property type="entry name" value="Pyrv_kinase-like_dom_sf"/>
</dbReference>
<proteinExistence type="predicted"/>
<dbReference type="InterPro" id="IPR010121">
    <property type="entry name" value="Pyruvate_phosphate_dikinase"/>
</dbReference>
<feature type="non-terminal residue" evidence="1">
    <location>
        <position position="1"/>
    </location>
</feature>